<evidence type="ECO:0000256" key="6">
    <source>
        <dbReference type="ARBA" id="ARBA00022801"/>
    </source>
</evidence>
<comment type="caution">
    <text evidence="10">The sequence shown here is derived from an EMBL/GenBank/DDBJ whole genome shotgun (WGS) entry which is preliminary data.</text>
</comment>
<keyword evidence="5" id="KW-0210">Decarboxylase</keyword>
<keyword evidence="4" id="KW-0659">Purine metabolism</keyword>
<dbReference type="PANTHER" id="PTHR43466">
    <property type="entry name" value="2-OXO-4-HYDROXY-4-CARBOXY-5-UREIDOIMIDAZOLINE DECARBOXYLASE-RELATED"/>
    <property type="match status" value="1"/>
</dbReference>
<reference evidence="11" key="1">
    <citation type="submission" date="2018-08" db="EMBL/GenBank/DDBJ databases">
        <authorList>
            <person name="Kim S.-J."/>
            <person name="Jung G.-Y."/>
        </authorList>
    </citation>
    <scope>NUCLEOTIDE SEQUENCE [LARGE SCALE GENOMIC DNA]</scope>
    <source>
        <strain evidence="11">GY_H</strain>
    </source>
</reference>
<dbReference type="InterPro" id="IPR017580">
    <property type="entry name" value="OHCU_decarboxylase-1"/>
</dbReference>
<dbReference type="PANTHER" id="PTHR43466:SF1">
    <property type="entry name" value="2-OXO-4-HYDROXY-4-CARBOXY-5-UREIDOIMIDAZOLINE DECARBOXYLASE-RELATED"/>
    <property type="match status" value="1"/>
</dbReference>
<accession>A0A371B838</accession>
<evidence type="ECO:0000259" key="9">
    <source>
        <dbReference type="Pfam" id="PF09349"/>
    </source>
</evidence>
<dbReference type="InterPro" id="IPR036817">
    <property type="entry name" value="Transthyretin/HIU_hydrolase_sf"/>
</dbReference>
<comment type="catalytic activity">
    <reaction evidence="1">
        <text>5-hydroxyisourate + H2O = 5-hydroxy-2-oxo-4-ureido-2,5-dihydro-1H-imidazole-5-carboxylate + H(+)</text>
        <dbReference type="Rhea" id="RHEA:23736"/>
        <dbReference type="ChEBI" id="CHEBI:15377"/>
        <dbReference type="ChEBI" id="CHEBI:15378"/>
        <dbReference type="ChEBI" id="CHEBI:18072"/>
        <dbReference type="ChEBI" id="CHEBI:58639"/>
        <dbReference type="EC" id="3.5.2.17"/>
    </reaction>
</comment>
<dbReference type="SUPFAM" id="SSF49472">
    <property type="entry name" value="Transthyretin (synonym: prealbumin)"/>
    <property type="match status" value="1"/>
</dbReference>
<keyword evidence="11" id="KW-1185">Reference proteome</keyword>
<dbReference type="AlphaFoldDB" id="A0A371B838"/>
<evidence type="ECO:0000256" key="2">
    <source>
        <dbReference type="ARBA" id="ARBA00001163"/>
    </source>
</evidence>
<evidence type="ECO:0000256" key="4">
    <source>
        <dbReference type="ARBA" id="ARBA00022631"/>
    </source>
</evidence>
<organism evidence="10 11">
    <name type="scientific">Undibacter mobilis</name>
    <dbReference type="NCBI Taxonomy" id="2292256"/>
    <lineage>
        <taxon>Bacteria</taxon>
        <taxon>Pseudomonadati</taxon>
        <taxon>Pseudomonadota</taxon>
        <taxon>Alphaproteobacteria</taxon>
        <taxon>Hyphomicrobiales</taxon>
        <taxon>Nitrobacteraceae</taxon>
        <taxon>Undibacter</taxon>
    </lineage>
</organism>
<name>A0A371B838_9BRAD</name>
<dbReference type="InterPro" id="IPR023416">
    <property type="entry name" value="Transthyretin/HIU_hydrolase_d"/>
</dbReference>
<dbReference type="Gene3D" id="2.60.40.180">
    <property type="entry name" value="Transthyretin/hydroxyisourate hydrolase domain"/>
    <property type="match status" value="1"/>
</dbReference>
<evidence type="ECO:0000259" key="8">
    <source>
        <dbReference type="Pfam" id="PF00576"/>
    </source>
</evidence>
<evidence type="ECO:0000256" key="3">
    <source>
        <dbReference type="ARBA" id="ARBA00004754"/>
    </source>
</evidence>
<comment type="pathway">
    <text evidence="3">Purine metabolism; urate degradation; (S)-allantoin from urate: step 3/3.</text>
</comment>
<dbReference type="GO" id="GO:0033971">
    <property type="term" value="F:hydroxyisourate hydrolase activity"/>
    <property type="evidence" value="ECO:0007669"/>
    <property type="project" value="UniProtKB-EC"/>
</dbReference>
<dbReference type="Gene3D" id="1.10.3330.10">
    <property type="entry name" value="Oxo-4-hydroxy-4-carboxy-5-ureidoimidazoline decarboxylase"/>
    <property type="match status" value="1"/>
</dbReference>
<gene>
    <name evidence="10" type="primary">uraD</name>
    <name evidence="10" type="ORF">DXH78_03690</name>
</gene>
<dbReference type="SUPFAM" id="SSF158694">
    <property type="entry name" value="UraD-Like"/>
    <property type="match status" value="1"/>
</dbReference>
<evidence type="ECO:0000256" key="5">
    <source>
        <dbReference type="ARBA" id="ARBA00022793"/>
    </source>
</evidence>
<dbReference type="EMBL" id="QRGO01000001">
    <property type="protein sequence ID" value="RDV03766.1"/>
    <property type="molecule type" value="Genomic_DNA"/>
</dbReference>
<dbReference type="InterPro" id="IPR036778">
    <property type="entry name" value="OHCU_decarboxylase_sf"/>
</dbReference>
<keyword evidence="6" id="KW-0378">Hydrolase</keyword>
<dbReference type="GO" id="GO:0000255">
    <property type="term" value="P:allantoin metabolic process"/>
    <property type="evidence" value="ECO:0007669"/>
    <property type="project" value="InterPro"/>
</dbReference>
<dbReference type="OrthoDB" id="9800909at2"/>
<dbReference type="NCBIfam" id="TIGR02962">
    <property type="entry name" value="hdxy_isourate"/>
    <property type="match status" value="1"/>
</dbReference>
<dbReference type="GO" id="GO:0006144">
    <property type="term" value="P:purine nucleobase metabolic process"/>
    <property type="evidence" value="ECO:0007669"/>
    <property type="project" value="UniProtKB-KW"/>
</dbReference>
<dbReference type="Pfam" id="PF09349">
    <property type="entry name" value="OHCU_decarbox"/>
    <property type="match status" value="1"/>
</dbReference>
<dbReference type="UniPathway" id="UPA00394">
    <property type="reaction ID" value="UER00652"/>
</dbReference>
<dbReference type="Pfam" id="PF00576">
    <property type="entry name" value="Transthyretin"/>
    <property type="match status" value="1"/>
</dbReference>
<dbReference type="GO" id="GO:0051997">
    <property type="term" value="F:2-oxo-4-hydroxy-4-carboxy-5-ureidoimidazoline decarboxylase activity"/>
    <property type="evidence" value="ECO:0007669"/>
    <property type="project" value="UniProtKB-EC"/>
</dbReference>
<dbReference type="NCBIfam" id="TIGR03164">
    <property type="entry name" value="UHCUDC"/>
    <property type="match status" value="1"/>
</dbReference>
<dbReference type="InterPro" id="IPR014306">
    <property type="entry name" value="Hydroxyisourate_hydrolase"/>
</dbReference>
<keyword evidence="7 10" id="KW-0456">Lyase</keyword>
<evidence type="ECO:0000313" key="11">
    <source>
        <dbReference type="Proteomes" id="UP000263993"/>
    </source>
</evidence>
<dbReference type="InterPro" id="IPR018020">
    <property type="entry name" value="OHCU_decarboxylase"/>
</dbReference>
<dbReference type="InterPro" id="IPR023418">
    <property type="entry name" value="Thyroxine_BS"/>
</dbReference>
<evidence type="ECO:0000256" key="1">
    <source>
        <dbReference type="ARBA" id="ARBA00001043"/>
    </source>
</evidence>
<comment type="catalytic activity">
    <reaction evidence="2">
        <text>5-hydroxy-2-oxo-4-ureido-2,5-dihydro-1H-imidazole-5-carboxylate + H(+) = (S)-allantoin + CO2</text>
        <dbReference type="Rhea" id="RHEA:26301"/>
        <dbReference type="ChEBI" id="CHEBI:15378"/>
        <dbReference type="ChEBI" id="CHEBI:15678"/>
        <dbReference type="ChEBI" id="CHEBI:16526"/>
        <dbReference type="ChEBI" id="CHEBI:58639"/>
        <dbReference type="EC" id="4.1.1.97"/>
    </reaction>
</comment>
<dbReference type="Proteomes" id="UP000263993">
    <property type="component" value="Unassembled WGS sequence"/>
</dbReference>
<dbReference type="EC" id="4.1.1.97" evidence="10"/>
<protein>
    <submittedName>
        <fullName evidence="10">2-oxo-4-hydroxy-4-carboxy-5-ureidoimidazoline decarboxylase</fullName>
        <ecNumber evidence="10">4.1.1.97</ecNumber>
    </submittedName>
</protein>
<evidence type="ECO:0000313" key="10">
    <source>
        <dbReference type="EMBL" id="RDV03766.1"/>
    </source>
</evidence>
<feature type="domain" description="Oxo-4-hydroxy-4-carboxy-5-ureidoimidazoline decarboxylase" evidence="9">
    <location>
        <begin position="9"/>
        <end position="165"/>
    </location>
</feature>
<dbReference type="GO" id="GO:0019628">
    <property type="term" value="P:urate catabolic process"/>
    <property type="evidence" value="ECO:0007669"/>
    <property type="project" value="UniProtKB-UniPathway"/>
</dbReference>
<dbReference type="CDD" id="cd05822">
    <property type="entry name" value="TLP_HIUase"/>
    <property type="match status" value="1"/>
</dbReference>
<sequence>MAITLDQLNAMSAADFTAALADIYEHSPWVAEAAAKQRPFATLSALHEAMVAAVRAAPAEARQKLITAHPDLAGKAARAGALTPDSTREQLSAGLDRLSEADYARFHQLNDAYKAKFGIPFIVCVRRHTRDSILAEFERRLAQGGTAETDTALGEIFRIGALRLDQRVSAPDALPISGRLSTHVLDTHSGRPAEGVAIELWELSHDGAERLIVTTATNRDGRTDAPLIGGRPIPKGVYELRFFIGAYFRHRGVALPDPPFLDVVPIRFGVAEPEGHYHVPISASPWAYGTYRGS</sequence>
<evidence type="ECO:0000256" key="7">
    <source>
        <dbReference type="ARBA" id="ARBA00023239"/>
    </source>
</evidence>
<feature type="domain" description="Transthyretin/hydroxyisourate hydrolase" evidence="8">
    <location>
        <begin position="180"/>
        <end position="293"/>
    </location>
</feature>
<proteinExistence type="predicted"/>
<dbReference type="PROSITE" id="PS00768">
    <property type="entry name" value="TRANSTHYRETIN_1"/>
    <property type="match status" value="1"/>
</dbReference>